<dbReference type="PANTHER" id="PTHR11860:SF82">
    <property type="entry name" value="POLYMERIC IMMUNOGLOBULIN RECEPTOR"/>
    <property type="match status" value="1"/>
</dbReference>
<dbReference type="OrthoDB" id="6157407at2759"/>
<dbReference type="GO" id="GO:0005886">
    <property type="term" value="C:plasma membrane"/>
    <property type="evidence" value="ECO:0007669"/>
    <property type="project" value="UniProtKB-SubCell"/>
</dbReference>
<proteinExistence type="predicted"/>
<feature type="region of interest" description="Disordered" evidence="16">
    <location>
        <begin position="637"/>
        <end position="657"/>
    </location>
</feature>
<dbReference type="Proteomes" id="UP000541181">
    <property type="component" value="Unassembled WGS sequence"/>
</dbReference>
<evidence type="ECO:0000256" key="6">
    <source>
        <dbReference type="ARBA" id="ARBA00022729"/>
    </source>
</evidence>
<feature type="non-terminal residue" evidence="20">
    <location>
        <position position="1"/>
    </location>
</feature>
<evidence type="ECO:0000256" key="18">
    <source>
        <dbReference type="SAM" id="SignalP"/>
    </source>
</evidence>
<evidence type="ECO:0000256" key="9">
    <source>
        <dbReference type="ARBA" id="ARBA00023157"/>
    </source>
</evidence>
<evidence type="ECO:0000313" key="20">
    <source>
        <dbReference type="EMBL" id="NWS57493.1"/>
    </source>
</evidence>
<dbReference type="PROSITE" id="PS50835">
    <property type="entry name" value="IG_LIKE"/>
    <property type="match status" value="2"/>
</dbReference>
<evidence type="ECO:0000256" key="14">
    <source>
        <dbReference type="ARBA" id="ARBA00049678"/>
    </source>
</evidence>
<keyword evidence="21" id="KW-1185">Reference proteome</keyword>
<evidence type="ECO:0000256" key="10">
    <source>
        <dbReference type="ARBA" id="ARBA00023180"/>
    </source>
</evidence>
<feature type="transmembrane region" description="Helical" evidence="17">
    <location>
        <begin position="523"/>
        <end position="544"/>
    </location>
</feature>
<dbReference type="SMART" id="SM00406">
    <property type="entry name" value="IGv"/>
    <property type="match status" value="2"/>
</dbReference>
<dbReference type="InterPro" id="IPR036179">
    <property type="entry name" value="Ig-like_dom_sf"/>
</dbReference>
<feature type="chain" id="PRO_5029551667" description="Polymeric immunoglobulin receptor" evidence="18">
    <location>
        <begin position="18"/>
        <end position="657"/>
    </location>
</feature>
<comment type="caution">
    <text evidence="20">The sequence shown here is derived from an EMBL/GenBank/DDBJ whole genome shotgun (WGS) entry which is preliminary data.</text>
</comment>
<accession>A0A7K5GKF6</accession>
<dbReference type="EMBL" id="VZRC01000257">
    <property type="protein sequence ID" value="NWS57493.1"/>
    <property type="molecule type" value="Genomic_DNA"/>
</dbReference>
<evidence type="ECO:0000256" key="16">
    <source>
        <dbReference type="SAM" id="MobiDB-lite"/>
    </source>
</evidence>
<comment type="function">
    <text evidence="12">Mediates selective transcytosis of polymeric IgA and IgM across mucosal epithelial cells. Binds polymeric IgA and IgM at the basolateral surface of epithelial cells. The complex is then transported across the cell to be secreted at the apical surface. During this process, a cleavage occurs that separates the extracellular (known as the secretory component) from the transmembrane segment.</text>
</comment>
<name>A0A7K5GKF6_9AVES</name>
<evidence type="ECO:0000256" key="5">
    <source>
        <dbReference type="ARBA" id="ARBA00022692"/>
    </source>
</evidence>
<keyword evidence="8 17" id="KW-0472">Membrane</keyword>
<comment type="subunit">
    <text evidence="14">Interacts (mainly via CDR1-like domain) with dimeric IgA. Interacts (mainly via CDR2-like domain) with pentameric IgM.</text>
</comment>
<evidence type="ECO:0000256" key="15">
    <source>
        <dbReference type="ARBA" id="ARBA00049745"/>
    </source>
</evidence>
<keyword evidence="9" id="KW-1015">Disulfide bond</keyword>
<feature type="region of interest" description="Disordered" evidence="16">
    <location>
        <begin position="600"/>
        <end position="619"/>
    </location>
</feature>
<feature type="non-terminal residue" evidence="20">
    <location>
        <position position="657"/>
    </location>
</feature>
<keyword evidence="4" id="KW-0964">Secreted</keyword>
<feature type="domain" description="Ig-like" evidence="19">
    <location>
        <begin position="24"/>
        <end position="134"/>
    </location>
</feature>
<evidence type="ECO:0000256" key="12">
    <source>
        <dbReference type="ARBA" id="ARBA00049599"/>
    </source>
</evidence>
<dbReference type="Pfam" id="PF07686">
    <property type="entry name" value="V-set"/>
    <property type="match status" value="3"/>
</dbReference>
<evidence type="ECO:0000256" key="7">
    <source>
        <dbReference type="ARBA" id="ARBA00022989"/>
    </source>
</evidence>
<evidence type="ECO:0000259" key="19">
    <source>
        <dbReference type="PROSITE" id="PS50835"/>
    </source>
</evidence>
<evidence type="ECO:0000256" key="2">
    <source>
        <dbReference type="ARBA" id="ARBA00004613"/>
    </source>
</evidence>
<evidence type="ECO:0000256" key="11">
    <source>
        <dbReference type="ARBA" id="ARBA00023319"/>
    </source>
</evidence>
<dbReference type="InterPro" id="IPR007110">
    <property type="entry name" value="Ig-like_dom"/>
</dbReference>
<keyword evidence="5 17" id="KW-0812">Transmembrane</keyword>
<keyword evidence="10" id="KW-0325">Glycoprotein</keyword>
<evidence type="ECO:0000256" key="1">
    <source>
        <dbReference type="ARBA" id="ARBA00004251"/>
    </source>
</evidence>
<dbReference type="GO" id="GO:0004888">
    <property type="term" value="F:transmembrane signaling receptor activity"/>
    <property type="evidence" value="ECO:0007669"/>
    <property type="project" value="TreeGrafter"/>
</dbReference>
<feature type="domain" description="Ig-like" evidence="19">
    <location>
        <begin position="358"/>
        <end position="459"/>
    </location>
</feature>
<comment type="function">
    <text evidence="13">Through its N-linked glycans ensures anchoring of secretory IgA (sIgA) molecules to mucus lining the epithelial surface to neutralize extracellular pathogens. On its own (free form) may act as a non-specific microbial scavenger to prevent pathogen interaction with epithelial cells.</text>
</comment>
<dbReference type="PANTHER" id="PTHR11860">
    <property type="entry name" value="POLYMERIC-IMMUNOGLOBULIN RECEPTOR"/>
    <property type="match status" value="1"/>
</dbReference>
<comment type="subcellular location">
    <subcellularLocation>
        <location evidence="1">Cell membrane</location>
        <topology evidence="1">Single-pass type I membrane protein</topology>
    </subcellularLocation>
    <subcellularLocation>
        <location evidence="2">Secreted</location>
    </subcellularLocation>
</comment>
<dbReference type="AlphaFoldDB" id="A0A7K5GKF6"/>
<feature type="signal peptide" evidence="18">
    <location>
        <begin position="1"/>
        <end position="17"/>
    </location>
</feature>
<evidence type="ECO:0000256" key="8">
    <source>
        <dbReference type="ARBA" id="ARBA00023136"/>
    </source>
</evidence>
<reference evidence="20 21" key="1">
    <citation type="submission" date="2019-09" db="EMBL/GenBank/DDBJ databases">
        <title>Bird 10,000 Genomes (B10K) Project - Family phase.</title>
        <authorList>
            <person name="Zhang G."/>
        </authorList>
    </citation>
    <scope>NUCLEOTIDE SEQUENCE [LARGE SCALE GENOMIC DNA]</scope>
    <source>
        <strain evidence="20">B10K-CU-031-22</strain>
    </source>
</reference>
<dbReference type="SUPFAM" id="SSF48726">
    <property type="entry name" value="Immunoglobulin"/>
    <property type="match status" value="4"/>
</dbReference>
<dbReference type="CDD" id="cd05716">
    <property type="entry name" value="IgV_pIgR_like"/>
    <property type="match status" value="4"/>
</dbReference>
<evidence type="ECO:0000256" key="13">
    <source>
        <dbReference type="ARBA" id="ARBA00049604"/>
    </source>
</evidence>
<gene>
    <name evidence="20" type="primary">Pigr_0</name>
    <name evidence="20" type="ORF">CHUBUR_R00248</name>
</gene>
<feature type="compositionally biased region" description="Basic and acidic residues" evidence="16">
    <location>
        <begin position="607"/>
        <end position="619"/>
    </location>
</feature>
<organism evidence="20 21">
    <name type="scientific">Chunga burmeisteri</name>
    <name type="common">Black-legged seriema</name>
    <dbReference type="NCBI Taxonomy" id="1352770"/>
    <lineage>
        <taxon>Eukaryota</taxon>
        <taxon>Metazoa</taxon>
        <taxon>Chordata</taxon>
        <taxon>Craniata</taxon>
        <taxon>Vertebrata</taxon>
        <taxon>Euteleostomi</taxon>
        <taxon>Archelosauria</taxon>
        <taxon>Archosauria</taxon>
        <taxon>Dinosauria</taxon>
        <taxon>Saurischia</taxon>
        <taxon>Theropoda</taxon>
        <taxon>Coelurosauria</taxon>
        <taxon>Aves</taxon>
        <taxon>Neognathae</taxon>
        <taxon>Neoaves</taxon>
        <taxon>Telluraves</taxon>
        <taxon>Australaves</taxon>
        <taxon>Cariamiformes</taxon>
        <taxon>Cariamidae</taxon>
        <taxon>Chunga</taxon>
    </lineage>
</organism>
<sequence>MTLPALIFLLAFLPAESASSRYLPKAASNPVFGPRQVYGLLNGSVTVKCFYPPTSVNRHDRKYWCRESSTGCVTVVSTSGYTAPGYRGRASITDYPQAESFQINISELTMADAGTYQCGVGINGRGLSYKVSLDVTQGPHIPEGAELFYVKLHSTLTISCSFGDKIEITRKFLCKMEKNGCRTIIDSHDKIDENYVGRALISNKESPGSFSIVITQMGWEDSGLYLCGVGVYGESGETKELDVHIYEETNVPQAKPTIIGVKGSSVTFEYRYEPIKRSTVKYWCKWRQKGCSRIIDSSGFVSGLYEGRVVMYDNPVNKTMTIILNQLKDSDKGYYWGMTAEEKEQQSSTELKIIEGEPGLKGKTEVEAQVGSRVDLTCSYPCKYYSYQKYWCKWNGTSCNLRSSSDQRQPGLDVTCDTDNKTVILSFDSVAKTDEGWYWCGVKRNGVFGETMAVHLQVTGGELQGKGKQGLSCFSGCESCCLLPRENHAELGFIPQGRANSDAGVHSAAASESSNQSHGSNTLALIAAPVGAVLLVLATAFAIFKYRQLKRSDLVSIGSYRTNISLSDFESVKAYSASNNACVKESQETQIGGDEFITAAADPESAAETKKAKRSSKEDADLAYSAFLLTSDSIAQGGSGGDSAAPDVSPSTSEGQI</sequence>
<evidence type="ECO:0000256" key="3">
    <source>
        <dbReference type="ARBA" id="ARBA00022475"/>
    </source>
</evidence>
<dbReference type="Gene3D" id="2.60.40.10">
    <property type="entry name" value="Immunoglobulins"/>
    <property type="match status" value="4"/>
</dbReference>
<evidence type="ECO:0000313" key="21">
    <source>
        <dbReference type="Proteomes" id="UP000541181"/>
    </source>
</evidence>
<keyword evidence="3" id="KW-1003">Cell membrane</keyword>
<dbReference type="InterPro" id="IPR003599">
    <property type="entry name" value="Ig_sub"/>
</dbReference>
<protein>
    <recommendedName>
        <fullName evidence="15">Polymeric immunoglobulin receptor</fullName>
    </recommendedName>
</protein>
<dbReference type="InterPro" id="IPR050671">
    <property type="entry name" value="CD300_family_receptors"/>
</dbReference>
<dbReference type="GO" id="GO:0005576">
    <property type="term" value="C:extracellular region"/>
    <property type="evidence" value="ECO:0007669"/>
    <property type="project" value="UniProtKB-SubCell"/>
</dbReference>
<dbReference type="SMART" id="SM00409">
    <property type="entry name" value="IG"/>
    <property type="match status" value="4"/>
</dbReference>
<evidence type="ECO:0000256" key="4">
    <source>
        <dbReference type="ARBA" id="ARBA00022525"/>
    </source>
</evidence>
<dbReference type="InterPro" id="IPR013783">
    <property type="entry name" value="Ig-like_fold"/>
</dbReference>
<keyword evidence="7 17" id="KW-1133">Transmembrane helix</keyword>
<evidence type="ECO:0000256" key="17">
    <source>
        <dbReference type="SAM" id="Phobius"/>
    </source>
</evidence>
<keyword evidence="11" id="KW-0393">Immunoglobulin domain</keyword>
<keyword evidence="6 18" id="KW-0732">Signal</keyword>
<dbReference type="InterPro" id="IPR013106">
    <property type="entry name" value="Ig_V-set"/>
</dbReference>